<sequence>MPDGSLRETFPLASARRLHLPSSRPLINPFPGRTGIGDVVVSRLSKPESRSLRRVETRFGVPNCLHVCPHDRILTSETYAATRWHVNNSHQSLAFPLPPPELHQTDLTASMRTLKRRPSQSDYGHSPENDPRTLGSRVPCPKTPASSTTSVEKCSSTLNGNRSKGTPGKYTTAALQVSIRERTRCRLCQKFHEISACTQFLASDVDERWRIAKRFGLCHSCLKRGHRKMDCVTTRKTATNQPTVHDLLIKKDTDGKKTDEKTEENPTRVYLNMSTDTDDGSSNYLNGNLQIARAVICSENGNRRMVNCILDTGAQRSFVKKEIVESLGLSGPKEHITISTLHQRPEHRKLMRRGRSEYITTFDNRTKWLTKRQESKEGDIVLVKEDNVKGENWPLGRITIVILGNDGLSRTVQVKTAKGVFTRPVAKLYLLEPNDTE</sequence>
<dbReference type="GO" id="GO:0004190">
    <property type="term" value="F:aspartic-type endopeptidase activity"/>
    <property type="evidence" value="ECO:0007669"/>
    <property type="project" value="InterPro"/>
</dbReference>
<protein>
    <recommendedName>
        <fullName evidence="2">DUF5641 domain-containing protein</fullName>
    </recommendedName>
</protein>
<evidence type="ECO:0000313" key="4">
    <source>
        <dbReference type="Proteomes" id="UP000054843"/>
    </source>
</evidence>
<dbReference type="PANTHER" id="PTHR47331:SF1">
    <property type="entry name" value="GAG-LIKE PROTEIN"/>
    <property type="match status" value="1"/>
</dbReference>
<comment type="caution">
    <text evidence="3">The sequence shown here is derived from an EMBL/GenBank/DDBJ whole genome shotgun (WGS) entry which is preliminary data.</text>
</comment>
<proteinExistence type="predicted"/>
<dbReference type="GO" id="GO:0006508">
    <property type="term" value="P:proteolysis"/>
    <property type="evidence" value="ECO:0007669"/>
    <property type="project" value="InterPro"/>
</dbReference>
<accession>A0A0V1M3G5</accession>
<dbReference type="Proteomes" id="UP000054843">
    <property type="component" value="Unassembled WGS sequence"/>
</dbReference>
<gene>
    <name evidence="3" type="ORF">T10_1214</name>
</gene>
<reference evidence="3 4" key="1">
    <citation type="submission" date="2015-01" db="EMBL/GenBank/DDBJ databases">
        <title>Evolution of Trichinella species and genotypes.</title>
        <authorList>
            <person name="Korhonen P.K."/>
            <person name="Edoardo P."/>
            <person name="Giuseppe L.R."/>
            <person name="Gasser R.B."/>
        </authorList>
    </citation>
    <scope>NUCLEOTIDE SEQUENCE [LARGE SCALE GENOMIC DNA]</scope>
    <source>
        <strain evidence="3">ISS1980</strain>
    </source>
</reference>
<dbReference type="PROSITE" id="PS00141">
    <property type="entry name" value="ASP_PROTEASE"/>
    <property type="match status" value="1"/>
</dbReference>
<dbReference type="InterPro" id="IPR001969">
    <property type="entry name" value="Aspartic_peptidase_AS"/>
</dbReference>
<dbReference type="EMBL" id="JYDO01000252">
    <property type="protein sequence ID" value="KRZ66291.1"/>
    <property type="molecule type" value="Genomic_DNA"/>
</dbReference>
<evidence type="ECO:0000313" key="3">
    <source>
        <dbReference type="EMBL" id="KRZ66291.1"/>
    </source>
</evidence>
<feature type="compositionally biased region" description="Polar residues" evidence="1">
    <location>
        <begin position="144"/>
        <end position="164"/>
    </location>
</feature>
<name>A0A0V1M3G5_9BILA</name>
<feature type="domain" description="DUF5641" evidence="2">
    <location>
        <begin position="350"/>
        <end position="431"/>
    </location>
</feature>
<dbReference type="InterPro" id="IPR040676">
    <property type="entry name" value="DUF5641"/>
</dbReference>
<evidence type="ECO:0000256" key="1">
    <source>
        <dbReference type="SAM" id="MobiDB-lite"/>
    </source>
</evidence>
<dbReference type="PANTHER" id="PTHR47331">
    <property type="entry name" value="PHD-TYPE DOMAIN-CONTAINING PROTEIN"/>
    <property type="match status" value="1"/>
</dbReference>
<keyword evidence="4" id="KW-1185">Reference proteome</keyword>
<evidence type="ECO:0000259" key="2">
    <source>
        <dbReference type="Pfam" id="PF18701"/>
    </source>
</evidence>
<feature type="region of interest" description="Disordered" evidence="1">
    <location>
        <begin position="114"/>
        <end position="169"/>
    </location>
</feature>
<organism evidence="3 4">
    <name type="scientific">Trichinella papuae</name>
    <dbReference type="NCBI Taxonomy" id="268474"/>
    <lineage>
        <taxon>Eukaryota</taxon>
        <taxon>Metazoa</taxon>
        <taxon>Ecdysozoa</taxon>
        <taxon>Nematoda</taxon>
        <taxon>Enoplea</taxon>
        <taxon>Dorylaimia</taxon>
        <taxon>Trichinellida</taxon>
        <taxon>Trichinellidae</taxon>
        <taxon>Trichinella</taxon>
    </lineage>
</organism>
<dbReference type="AlphaFoldDB" id="A0A0V1M3G5"/>
<dbReference type="Pfam" id="PF18701">
    <property type="entry name" value="DUF5641"/>
    <property type="match status" value="1"/>
</dbReference>